<dbReference type="InterPro" id="IPR003593">
    <property type="entry name" value="AAA+_ATPase"/>
</dbReference>
<dbReference type="Proteomes" id="UP000776983">
    <property type="component" value="Unassembled WGS sequence"/>
</dbReference>
<dbReference type="GO" id="GO:0005524">
    <property type="term" value="F:ATP binding"/>
    <property type="evidence" value="ECO:0007669"/>
    <property type="project" value="UniProtKB-KW"/>
</dbReference>
<keyword evidence="2" id="KW-1003">Cell membrane</keyword>
<dbReference type="InterPro" id="IPR003439">
    <property type="entry name" value="ABC_transporter-like_ATP-bd"/>
</dbReference>
<dbReference type="SMART" id="SM00382">
    <property type="entry name" value="AAA"/>
    <property type="match status" value="2"/>
</dbReference>
<dbReference type="PROSITE" id="PS00211">
    <property type="entry name" value="ABC_TRANSPORTER_1"/>
    <property type="match status" value="2"/>
</dbReference>
<comment type="caution">
    <text evidence="8">The sequence shown here is derived from an EMBL/GenBank/DDBJ whole genome shotgun (WGS) entry which is preliminary data.</text>
</comment>
<name>A0ABS8C983_9BURK</name>
<keyword evidence="1" id="KW-0813">Transport</keyword>
<dbReference type="PANTHER" id="PTHR43790">
    <property type="entry name" value="CARBOHYDRATE TRANSPORT ATP-BINDING PROTEIN MG119-RELATED"/>
    <property type="match status" value="1"/>
</dbReference>
<organism evidence="8 9">
    <name type="scientific">Mesopusillimonas faecipullorum</name>
    <dbReference type="NCBI Taxonomy" id="2755040"/>
    <lineage>
        <taxon>Bacteria</taxon>
        <taxon>Pseudomonadati</taxon>
        <taxon>Pseudomonadota</taxon>
        <taxon>Betaproteobacteria</taxon>
        <taxon>Burkholderiales</taxon>
        <taxon>Alcaligenaceae</taxon>
        <taxon>Mesopusillimonas</taxon>
    </lineage>
</organism>
<evidence type="ECO:0000256" key="4">
    <source>
        <dbReference type="ARBA" id="ARBA00022737"/>
    </source>
</evidence>
<evidence type="ECO:0000256" key="3">
    <source>
        <dbReference type="ARBA" id="ARBA00022597"/>
    </source>
</evidence>
<dbReference type="PANTHER" id="PTHR43790:SF9">
    <property type="entry name" value="GALACTOFURANOSE TRANSPORTER ATP-BINDING PROTEIN YTFR"/>
    <property type="match status" value="1"/>
</dbReference>
<keyword evidence="4" id="KW-0677">Repeat</keyword>
<evidence type="ECO:0000256" key="6">
    <source>
        <dbReference type="ARBA" id="ARBA00022840"/>
    </source>
</evidence>
<gene>
    <name evidence="8" type="ORF">H0484_02330</name>
</gene>
<reference evidence="8 9" key="1">
    <citation type="submission" date="2020-07" db="EMBL/GenBank/DDBJ databases">
        <title>Pusillimonas sp. nov., isolated from poultry manure in Taiwan.</title>
        <authorList>
            <person name="Lin S.-Y."/>
            <person name="Tang Y.-S."/>
            <person name="Young C.-C."/>
        </authorList>
    </citation>
    <scope>NUCLEOTIDE SEQUENCE [LARGE SCALE GENOMIC DNA]</scope>
    <source>
        <strain evidence="8 9">CC-YST705</strain>
    </source>
</reference>
<dbReference type="CDD" id="cd03215">
    <property type="entry name" value="ABC_Carb_Monos_II"/>
    <property type="match status" value="1"/>
</dbReference>
<evidence type="ECO:0000313" key="9">
    <source>
        <dbReference type="Proteomes" id="UP000776983"/>
    </source>
</evidence>
<dbReference type="InterPro" id="IPR017871">
    <property type="entry name" value="ABC_transporter-like_CS"/>
</dbReference>
<keyword evidence="2" id="KW-0472">Membrane</keyword>
<keyword evidence="5" id="KW-0547">Nucleotide-binding</keyword>
<dbReference type="RefSeq" id="WP_226952821.1">
    <property type="nucleotide sequence ID" value="NZ_JACDXW010000001.1"/>
</dbReference>
<feature type="domain" description="ABC transporter" evidence="7">
    <location>
        <begin position="7"/>
        <end position="242"/>
    </location>
</feature>
<protein>
    <submittedName>
        <fullName evidence="8">Sugar ABC transporter ATP-binding protein</fullName>
    </submittedName>
</protein>
<keyword evidence="3" id="KW-0762">Sugar transport</keyword>
<dbReference type="PROSITE" id="PS50893">
    <property type="entry name" value="ABC_TRANSPORTER_2"/>
    <property type="match status" value="2"/>
</dbReference>
<dbReference type="Pfam" id="PF00005">
    <property type="entry name" value="ABC_tran"/>
    <property type="match status" value="2"/>
</dbReference>
<dbReference type="InterPro" id="IPR027417">
    <property type="entry name" value="P-loop_NTPase"/>
</dbReference>
<sequence length="501" mass="53547">MMKTAIIEAKGLAKSFGPIRVLDALDFSVNPGEVRALCGENGAGKSTLVKILTGLYQPDAGEIRIAGQSTVLNGTQDAQAIGVAFVSQELSIVPQLSVLDNLWLGHREVPLLHRRAALRRQAREVLDTVGLNDLDLDVLAGALSLGQRQLLEIARMLTRKARVLILDEPTATLSDNEIEQVFGALRQLKAAGHAIIFITHRLAEVFEICDTVTVLRNGREVGTFEVGEVDRDALVRMMLGRELGQMYPPAAAQGKRAAMQVRDLRVPGAVHGLSFTVMQGQVVCLAGQIGSGATEALRALAGLVYDATGEVRVQEQVVPLGAVSRALAANIRFVSEDRAAEGVFLSLPVQTNLLATQLETVSRFGIVSSAAMREQALRRCGEVALDVRRLATTAGDLSGGNQQKIAVGRSITAQRRGVLLMSEPTRGVDVGARADIYALMRQLCAQGYGIVMMSTDIEEVVGMADSVVTLYRGRQVGQYDGAGISAARVLADITHVEEVAA</sequence>
<evidence type="ECO:0000256" key="1">
    <source>
        <dbReference type="ARBA" id="ARBA00022448"/>
    </source>
</evidence>
<dbReference type="EMBL" id="JACDXW010000001">
    <property type="protein sequence ID" value="MCB5362592.1"/>
    <property type="molecule type" value="Genomic_DNA"/>
</dbReference>
<dbReference type="Gene3D" id="3.40.50.300">
    <property type="entry name" value="P-loop containing nucleotide triphosphate hydrolases"/>
    <property type="match status" value="2"/>
</dbReference>
<dbReference type="SUPFAM" id="SSF52540">
    <property type="entry name" value="P-loop containing nucleoside triphosphate hydrolases"/>
    <property type="match status" value="2"/>
</dbReference>
<evidence type="ECO:0000259" key="7">
    <source>
        <dbReference type="PROSITE" id="PS50893"/>
    </source>
</evidence>
<feature type="domain" description="ABC transporter" evidence="7">
    <location>
        <begin position="252"/>
        <end position="497"/>
    </location>
</feature>
<dbReference type="CDD" id="cd03216">
    <property type="entry name" value="ABC_Carb_Monos_I"/>
    <property type="match status" value="1"/>
</dbReference>
<evidence type="ECO:0000256" key="2">
    <source>
        <dbReference type="ARBA" id="ARBA00022475"/>
    </source>
</evidence>
<evidence type="ECO:0000313" key="8">
    <source>
        <dbReference type="EMBL" id="MCB5362592.1"/>
    </source>
</evidence>
<keyword evidence="9" id="KW-1185">Reference proteome</keyword>
<keyword evidence="6 8" id="KW-0067">ATP-binding</keyword>
<accession>A0ABS8C983</accession>
<dbReference type="InterPro" id="IPR050107">
    <property type="entry name" value="ABC_carbohydrate_import_ATPase"/>
</dbReference>
<evidence type="ECO:0000256" key="5">
    <source>
        <dbReference type="ARBA" id="ARBA00022741"/>
    </source>
</evidence>
<proteinExistence type="predicted"/>